<dbReference type="SUPFAM" id="SSF56235">
    <property type="entry name" value="N-terminal nucleophile aminohydrolases (Ntn hydrolases)"/>
    <property type="match status" value="1"/>
</dbReference>
<gene>
    <name evidence="11" type="primary">ggt</name>
    <name evidence="11" type="ORF">RE431_07790</name>
</gene>
<evidence type="ECO:0000313" key="12">
    <source>
        <dbReference type="Proteomes" id="UP001257234"/>
    </source>
</evidence>
<evidence type="ECO:0000256" key="4">
    <source>
        <dbReference type="ARBA" id="ARBA00022679"/>
    </source>
</evidence>
<evidence type="ECO:0000256" key="9">
    <source>
        <dbReference type="RuleBase" id="RU368036"/>
    </source>
</evidence>
<evidence type="ECO:0000313" key="11">
    <source>
        <dbReference type="EMBL" id="MDR5590536.1"/>
    </source>
</evidence>
<comment type="subunit">
    <text evidence="9">This enzyme consists of two polypeptide chains, which are synthesized in precursor form from a single polypeptide.</text>
</comment>
<feature type="chain" id="PRO_5046039007" description="Glutathione hydrolase proenzyme" evidence="10">
    <location>
        <begin position="24"/>
        <end position="570"/>
    </location>
</feature>
<feature type="signal peptide" evidence="10">
    <location>
        <begin position="1"/>
        <end position="23"/>
    </location>
</feature>
<comment type="catalytic activity">
    <reaction evidence="1 9">
        <text>an S-substituted glutathione + H2O = an S-substituted L-cysteinylglycine + L-glutamate</text>
        <dbReference type="Rhea" id="RHEA:59468"/>
        <dbReference type="ChEBI" id="CHEBI:15377"/>
        <dbReference type="ChEBI" id="CHEBI:29985"/>
        <dbReference type="ChEBI" id="CHEBI:90779"/>
        <dbReference type="ChEBI" id="CHEBI:143103"/>
        <dbReference type="EC" id="3.4.19.13"/>
    </reaction>
</comment>
<comment type="pathway">
    <text evidence="9">Sulfur metabolism; glutathione metabolism.</text>
</comment>
<dbReference type="EMBL" id="JAVJIU010000003">
    <property type="protein sequence ID" value="MDR5590536.1"/>
    <property type="molecule type" value="Genomic_DNA"/>
</dbReference>
<evidence type="ECO:0000256" key="8">
    <source>
        <dbReference type="ARBA" id="ARBA00047417"/>
    </source>
</evidence>
<keyword evidence="4 9" id="KW-0808">Transferase</keyword>
<evidence type="ECO:0000256" key="5">
    <source>
        <dbReference type="ARBA" id="ARBA00022801"/>
    </source>
</evidence>
<evidence type="ECO:0000256" key="2">
    <source>
        <dbReference type="ARBA" id="ARBA00001089"/>
    </source>
</evidence>
<evidence type="ECO:0000256" key="10">
    <source>
        <dbReference type="SAM" id="SignalP"/>
    </source>
</evidence>
<reference evidence="12" key="1">
    <citation type="submission" date="2023-07" db="EMBL/GenBank/DDBJ databases">
        <title>Christiangramia sp. SM2212., a novel bacterium of the family Flavobacteriaceae isolated from the sea sediment.</title>
        <authorList>
            <person name="Wang J."/>
            <person name="Zhang X."/>
        </authorList>
    </citation>
    <scope>NUCLEOTIDE SEQUENCE [LARGE SCALE GENOMIC DNA]</scope>
    <source>
        <strain evidence="12">SM2212</strain>
    </source>
</reference>
<dbReference type="GO" id="GO:0103068">
    <property type="term" value="F:leukotriene C4 gamma-glutamyl transferase activity"/>
    <property type="evidence" value="ECO:0007669"/>
    <property type="project" value="UniProtKB-EC"/>
</dbReference>
<dbReference type="InterPro" id="IPR043138">
    <property type="entry name" value="GGT_lsub"/>
</dbReference>
<dbReference type="EC" id="3.4.19.13" evidence="9"/>
<keyword evidence="9" id="KW-0317">Glutathione biosynthesis</keyword>
<comment type="caution">
    <text evidence="11">The sequence shown here is derived from an EMBL/GenBank/DDBJ whole genome shotgun (WGS) entry which is preliminary data.</text>
</comment>
<dbReference type="Pfam" id="PF01019">
    <property type="entry name" value="G_glu_transpept"/>
    <property type="match status" value="1"/>
</dbReference>
<evidence type="ECO:0000256" key="3">
    <source>
        <dbReference type="ARBA" id="ARBA00009381"/>
    </source>
</evidence>
<dbReference type="InterPro" id="IPR000101">
    <property type="entry name" value="GGT_peptidase"/>
</dbReference>
<keyword evidence="10" id="KW-0732">Signal</keyword>
<dbReference type="Gene3D" id="1.10.246.130">
    <property type="match status" value="1"/>
</dbReference>
<evidence type="ECO:0000256" key="7">
    <source>
        <dbReference type="ARBA" id="ARBA00023315"/>
    </source>
</evidence>
<dbReference type="PRINTS" id="PR01210">
    <property type="entry name" value="GGTRANSPTASE"/>
</dbReference>
<keyword evidence="12" id="KW-1185">Reference proteome</keyword>
<dbReference type="NCBIfam" id="TIGR00066">
    <property type="entry name" value="g_glut_trans"/>
    <property type="match status" value="1"/>
</dbReference>
<evidence type="ECO:0000256" key="6">
    <source>
        <dbReference type="ARBA" id="ARBA00023145"/>
    </source>
</evidence>
<keyword evidence="6 9" id="KW-0865">Zymogen</keyword>
<dbReference type="Gene3D" id="3.60.20.40">
    <property type="match status" value="1"/>
</dbReference>
<dbReference type="Proteomes" id="UP001257234">
    <property type="component" value="Unassembled WGS sequence"/>
</dbReference>
<dbReference type="EC" id="2.3.2.2" evidence="9"/>
<keyword evidence="7 9" id="KW-0012">Acyltransferase</keyword>
<dbReference type="PANTHER" id="PTHR43199:SF1">
    <property type="entry name" value="GLUTATHIONE HYDROLASE PROENZYME"/>
    <property type="match status" value="1"/>
</dbReference>
<organism evidence="11 12">
    <name type="scientific">Christiangramia sediminicola</name>
    <dbReference type="NCBI Taxonomy" id="3073267"/>
    <lineage>
        <taxon>Bacteria</taxon>
        <taxon>Pseudomonadati</taxon>
        <taxon>Bacteroidota</taxon>
        <taxon>Flavobacteriia</taxon>
        <taxon>Flavobacteriales</taxon>
        <taxon>Flavobacteriaceae</taxon>
        <taxon>Christiangramia</taxon>
    </lineage>
</organism>
<accession>A0ABU1EQ68</accession>
<dbReference type="InterPro" id="IPR043137">
    <property type="entry name" value="GGT_ssub_C"/>
</dbReference>
<dbReference type="InterPro" id="IPR051792">
    <property type="entry name" value="GGT_bact"/>
</dbReference>
<proteinExistence type="inferred from homology"/>
<evidence type="ECO:0000256" key="1">
    <source>
        <dbReference type="ARBA" id="ARBA00001049"/>
    </source>
</evidence>
<dbReference type="PROSITE" id="PS00462">
    <property type="entry name" value="G_GLU_TRANSPEPTIDASE"/>
    <property type="match status" value="1"/>
</dbReference>
<comment type="catalytic activity">
    <reaction evidence="8 9">
        <text>an N-terminal (5-L-glutamyl)-[peptide] + an alpha-amino acid = 5-L-glutamyl amino acid + an N-terminal L-alpha-aminoacyl-[peptide]</text>
        <dbReference type="Rhea" id="RHEA:23904"/>
        <dbReference type="Rhea" id="RHEA-COMP:9780"/>
        <dbReference type="Rhea" id="RHEA-COMP:9795"/>
        <dbReference type="ChEBI" id="CHEBI:77644"/>
        <dbReference type="ChEBI" id="CHEBI:78597"/>
        <dbReference type="ChEBI" id="CHEBI:78599"/>
        <dbReference type="ChEBI" id="CHEBI:78608"/>
        <dbReference type="EC" id="2.3.2.2"/>
    </reaction>
</comment>
<comment type="similarity">
    <text evidence="3 9">Belongs to the gamma-glutamyltransferase family.</text>
</comment>
<comment type="PTM">
    <text evidence="9">Cleaved by autocatalysis into a large and a small subunit.</text>
</comment>
<sequence>MRTFTRSFLALLFIIFSIFQTQAQGGRIPVSAKKGMVVSSHYLASEVGKEILAKGGTAMDASIATAFALSVTLPAAGNIGGGGFLVYYGGDGETTTFNFREKAPLAATREMYLDENGKVKDNSNHDGILAVGVPGTVAGLYKAHQKFGKLDWADLVQPAIEIAEKGFPVSPHIVGFSNWVLENSDEYKSTAKIFLKDKEAAFEVGDTLIQKDLAESLKRIRDHGADGFYKGKTASLIANYMKANNGIITKKDLEVYEAEEMQPIEGTYRGYDIIGMAPPSSGGVTIVEMLNILEAYDLTEMGHNSAESLHFITEAMRRAYADRAQFLGDLNFNPQVPLERLTSKEYAEDLRKGILAAKASKSDSTNFNKAHAAYESPETTHLSVVDSEGNAVSLTYTLEQSYGSKIVLEGAGFLLNNEMGDFNAIPGYTDSKGRIGTEPNQIEPEKRMLSSMSPTIVAKDGKPVIVIGSPGGRTIINTVLQVILNVVDHKMDIAKAIESPRFHHQWLPDTSYFEDWGFSPDTFKIYTEKGHEIETRETQGRAMGIFIDPVSGELEGAADSRSYDGKAVGY</sequence>
<comment type="catalytic activity">
    <reaction evidence="2 9">
        <text>glutathione + H2O = L-cysteinylglycine + L-glutamate</text>
        <dbReference type="Rhea" id="RHEA:28807"/>
        <dbReference type="ChEBI" id="CHEBI:15377"/>
        <dbReference type="ChEBI" id="CHEBI:29985"/>
        <dbReference type="ChEBI" id="CHEBI:57925"/>
        <dbReference type="ChEBI" id="CHEBI:61694"/>
        <dbReference type="EC" id="3.4.19.13"/>
    </reaction>
</comment>
<dbReference type="RefSeq" id="WP_309561412.1">
    <property type="nucleotide sequence ID" value="NZ_JAVJIU010000003.1"/>
</dbReference>
<dbReference type="InterPro" id="IPR055262">
    <property type="entry name" value="GGT_CS"/>
</dbReference>
<dbReference type="PANTHER" id="PTHR43199">
    <property type="entry name" value="GLUTATHIONE HYDROLASE"/>
    <property type="match status" value="1"/>
</dbReference>
<name>A0ABU1EQ68_9FLAO</name>
<dbReference type="InterPro" id="IPR029055">
    <property type="entry name" value="Ntn_hydrolases_N"/>
</dbReference>
<protein>
    <recommendedName>
        <fullName evidence="9">Glutathione hydrolase proenzyme</fullName>
        <ecNumber evidence="9">2.3.2.2</ecNumber>
        <ecNumber evidence="9">3.4.19.13</ecNumber>
    </recommendedName>
    <component>
        <recommendedName>
            <fullName evidence="9">Glutathione hydrolase large chain</fullName>
        </recommendedName>
    </component>
    <component>
        <recommendedName>
            <fullName evidence="9">Glutathione hydrolase small chain</fullName>
        </recommendedName>
    </component>
</protein>
<keyword evidence="5 9" id="KW-0378">Hydrolase</keyword>